<evidence type="ECO:0000256" key="2">
    <source>
        <dbReference type="ARBA" id="ARBA00008335"/>
    </source>
</evidence>
<dbReference type="PROSITE" id="PS50850">
    <property type="entry name" value="MFS"/>
    <property type="match status" value="1"/>
</dbReference>
<evidence type="ECO:0000256" key="3">
    <source>
        <dbReference type="ARBA" id="ARBA00022448"/>
    </source>
</evidence>
<dbReference type="PANTHER" id="PTHR23514">
    <property type="entry name" value="BYPASS OF STOP CODON PROTEIN 6"/>
    <property type="match status" value="1"/>
</dbReference>
<evidence type="ECO:0000256" key="5">
    <source>
        <dbReference type="ARBA" id="ARBA00022989"/>
    </source>
</evidence>
<protein>
    <submittedName>
        <fullName evidence="10">MFS general substrate transporter</fullName>
    </submittedName>
</protein>
<feature type="domain" description="Major facilitator superfamily (MFS) profile" evidence="9">
    <location>
        <begin position="72"/>
        <end position="459"/>
    </location>
</feature>
<evidence type="ECO:0000256" key="7">
    <source>
        <dbReference type="SAM" id="MobiDB-lite"/>
    </source>
</evidence>
<feature type="transmembrane region" description="Helical" evidence="8">
    <location>
        <begin position="436"/>
        <end position="457"/>
    </location>
</feature>
<gene>
    <name evidence="10" type="ORF">EXIGLDRAFT_728934</name>
</gene>
<evidence type="ECO:0000313" key="10">
    <source>
        <dbReference type="EMBL" id="KZV98104.1"/>
    </source>
</evidence>
<accession>A0A165LNM1</accession>
<dbReference type="PANTHER" id="PTHR23514:SF3">
    <property type="entry name" value="BYPASS OF STOP CODON PROTEIN 6"/>
    <property type="match status" value="1"/>
</dbReference>
<dbReference type="GO" id="GO:0016020">
    <property type="term" value="C:membrane"/>
    <property type="evidence" value="ECO:0007669"/>
    <property type="project" value="TreeGrafter"/>
</dbReference>
<evidence type="ECO:0000256" key="4">
    <source>
        <dbReference type="ARBA" id="ARBA00022692"/>
    </source>
</evidence>
<feature type="transmembrane region" description="Helical" evidence="8">
    <location>
        <begin position="373"/>
        <end position="390"/>
    </location>
</feature>
<dbReference type="STRING" id="1314781.A0A165LNM1"/>
<keyword evidence="11" id="KW-1185">Reference proteome</keyword>
<keyword evidence="3" id="KW-0813">Transport</keyword>
<dbReference type="GO" id="GO:0012505">
    <property type="term" value="C:endomembrane system"/>
    <property type="evidence" value="ECO:0007669"/>
    <property type="project" value="UniProtKB-SubCell"/>
</dbReference>
<dbReference type="InterPro" id="IPR036259">
    <property type="entry name" value="MFS_trans_sf"/>
</dbReference>
<keyword evidence="6 8" id="KW-0472">Membrane</keyword>
<feature type="transmembrane region" description="Helical" evidence="8">
    <location>
        <begin position="348"/>
        <end position="367"/>
    </location>
</feature>
<comment type="similarity">
    <text evidence="2">Belongs to the major facilitator superfamily.</text>
</comment>
<name>A0A165LNM1_EXIGL</name>
<dbReference type="EMBL" id="KV425922">
    <property type="protein sequence ID" value="KZV98104.1"/>
    <property type="molecule type" value="Genomic_DNA"/>
</dbReference>
<dbReference type="OrthoDB" id="413079at2759"/>
<keyword evidence="4 8" id="KW-0812">Transmembrane</keyword>
<dbReference type="FunFam" id="1.20.1250.20:FF:000286">
    <property type="entry name" value="MFS efflux transporter"/>
    <property type="match status" value="1"/>
</dbReference>
<dbReference type="InterPro" id="IPR051788">
    <property type="entry name" value="MFS_Transporter"/>
</dbReference>
<dbReference type="SUPFAM" id="SSF103473">
    <property type="entry name" value="MFS general substrate transporter"/>
    <property type="match status" value="1"/>
</dbReference>
<evidence type="ECO:0000256" key="6">
    <source>
        <dbReference type="ARBA" id="ARBA00023136"/>
    </source>
</evidence>
<evidence type="ECO:0000256" key="8">
    <source>
        <dbReference type="SAM" id="Phobius"/>
    </source>
</evidence>
<keyword evidence="5 8" id="KW-1133">Transmembrane helix</keyword>
<organism evidence="10 11">
    <name type="scientific">Exidia glandulosa HHB12029</name>
    <dbReference type="NCBI Taxonomy" id="1314781"/>
    <lineage>
        <taxon>Eukaryota</taxon>
        <taxon>Fungi</taxon>
        <taxon>Dikarya</taxon>
        <taxon>Basidiomycota</taxon>
        <taxon>Agaricomycotina</taxon>
        <taxon>Agaricomycetes</taxon>
        <taxon>Auriculariales</taxon>
        <taxon>Exidiaceae</taxon>
        <taxon>Exidia</taxon>
    </lineage>
</organism>
<dbReference type="Gene3D" id="1.20.1250.20">
    <property type="entry name" value="MFS general substrate transporter like domains"/>
    <property type="match status" value="2"/>
</dbReference>
<dbReference type="Proteomes" id="UP000077266">
    <property type="component" value="Unassembled WGS sequence"/>
</dbReference>
<dbReference type="AlphaFoldDB" id="A0A165LNM1"/>
<dbReference type="InterPro" id="IPR011701">
    <property type="entry name" value="MFS"/>
</dbReference>
<proteinExistence type="inferred from homology"/>
<feature type="transmembrane region" description="Helical" evidence="8">
    <location>
        <begin position="225"/>
        <end position="246"/>
    </location>
</feature>
<feature type="transmembrane region" description="Helical" evidence="8">
    <location>
        <begin position="282"/>
        <end position="305"/>
    </location>
</feature>
<evidence type="ECO:0000313" key="11">
    <source>
        <dbReference type="Proteomes" id="UP000077266"/>
    </source>
</evidence>
<dbReference type="InterPro" id="IPR020846">
    <property type="entry name" value="MFS_dom"/>
</dbReference>
<feature type="region of interest" description="Disordered" evidence="7">
    <location>
        <begin position="15"/>
        <end position="37"/>
    </location>
</feature>
<feature type="transmembrane region" description="Helical" evidence="8">
    <location>
        <begin position="317"/>
        <end position="336"/>
    </location>
</feature>
<dbReference type="Pfam" id="PF07690">
    <property type="entry name" value="MFS_1"/>
    <property type="match status" value="1"/>
</dbReference>
<sequence length="468" mass="50311">MASTASVDIELQATHLPPADGSYPAQEASTSKKQKAEDAPAYLDSLTVNVVETRTALSISSARRSSAVEWFQFSTLCLCLFLAGWNDASLGPLLSTIQNYYGIGYTEVSTIFLSKCGGFIIGSFSSLWLTDKIGFGKCLVLGAVVQALAYAGQVPAPHFAVLDVMNVFVGMGIAIQHAQCNGFVASAKDGGHSKMSWLHACYGLGAVVSPFAATPFAKAQGRRWAYINIISCALSAAVAFELAAVFKGKRQEELMQEQDEETTMLQHEPNSNKYKQVFSLRVVHYLAFFIVLYTGLEITVGGWIVTFIVQERGGGASSGYIAAAFYGGLMLGRLFLLPFSKKIGHRRVIHIYCALAAAMDIVVWQVRSTIGDAVAVSLMGMFLGPLYPLIMSESGLMLPRHLLTGSIGWISGFGQVGSATFPFVTGALASKWGVQVLPPLALVLVLGMPILFVLAITDGMSQRRKKMP</sequence>
<evidence type="ECO:0000256" key="1">
    <source>
        <dbReference type="ARBA" id="ARBA00004127"/>
    </source>
</evidence>
<evidence type="ECO:0000259" key="9">
    <source>
        <dbReference type="PROSITE" id="PS50850"/>
    </source>
</evidence>
<feature type="transmembrane region" description="Helical" evidence="8">
    <location>
        <begin position="402"/>
        <end position="424"/>
    </location>
</feature>
<comment type="subcellular location">
    <subcellularLocation>
        <location evidence="1">Endomembrane system</location>
        <topology evidence="1">Multi-pass membrane protein</topology>
    </subcellularLocation>
</comment>
<dbReference type="InParanoid" id="A0A165LNM1"/>
<reference evidence="10 11" key="1">
    <citation type="journal article" date="2016" name="Mol. Biol. Evol.">
        <title>Comparative Genomics of Early-Diverging Mushroom-Forming Fungi Provides Insights into the Origins of Lignocellulose Decay Capabilities.</title>
        <authorList>
            <person name="Nagy L.G."/>
            <person name="Riley R."/>
            <person name="Tritt A."/>
            <person name="Adam C."/>
            <person name="Daum C."/>
            <person name="Floudas D."/>
            <person name="Sun H."/>
            <person name="Yadav J.S."/>
            <person name="Pangilinan J."/>
            <person name="Larsson K.H."/>
            <person name="Matsuura K."/>
            <person name="Barry K."/>
            <person name="Labutti K."/>
            <person name="Kuo R."/>
            <person name="Ohm R.A."/>
            <person name="Bhattacharya S.S."/>
            <person name="Shirouzu T."/>
            <person name="Yoshinaga Y."/>
            <person name="Martin F.M."/>
            <person name="Grigoriev I.V."/>
            <person name="Hibbett D.S."/>
        </authorList>
    </citation>
    <scope>NUCLEOTIDE SEQUENCE [LARGE SCALE GENOMIC DNA]</scope>
    <source>
        <strain evidence="10 11">HHB12029</strain>
    </source>
</reference>
<dbReference type="GO" id="GO:0022857">
    <property type="term" value="F:transmembrane transporter activity"/>
    <property type="evidence" value="ECO:0007669"/>
    <property type="project" value="InterPro"/>
</dbReference>